<proteinExistence type="predicted"/>
<dbReference type="KEGG" id="vg:55613479"/>
<dbReference type="Proteomes" id="UP000320660">
    <property type="component" value="Segment"/>
</dbReference>
<sequence length="385" mass="43531">MKHFIDALEQVVNEGNEANGDHYALHWKHKFDITKEGYLPQWSAVTNTPGVDVAIKELEWVLSQESSLDILHDAGLNHRDYMAVEEDVTYVRNYTFNERVEKAKERFFEAGVILEDVDALKSAFLDNGMMDKHLTLEGCMTAMGLPEAAEEVVVKKGEIGLSAGKAFQTPTTTGVILFHSPDLLPEPNHTVSEAAGEGRYINTPKQIQMSFLQTEIPVERRIAIMQSRGENQVTKLILGVAKDLPYKDLVELGLDMSEEDYDLVDRSNVITEMLSTVHVPRFELHTRLMLSVLSPLKEYSTEVLPYMLYAEQVALKTNMINTSFTLDVDYLLLDKETKGMLIKIKESELDYTKVGKVQLQRPSNLSIVEVPLTKEEVKTFDYIGL</sequence>
<keyword evidence="2" id="KW-1185">Reference proteome</keyword>
<dbReference type="RefSeq" id="YP_009843213.1">
    <property type="nucleotide sequence ID" value="NC_048747.1"/>
</dbReference>
<dbReference type="EMBL" id="MK368614">
    <property type="protein sequence ID" value="QAU04266.1"/>
    <property type="molecule type" value="Genomic_DNA"/>
</dbReference>
<reference evidence="1 2" key="1">
    <citation type="submission" date="2019-01" db="EMBL/GenBank/DDBJ databases">
        <authorList>
            <person name="Le T.S."/>
            <person name="Kurtboke I."/>
        </authorList>
    </citation>
    <scope>NUCLEOTIDE SEQUENCE [LARGE SCALE GENOMIC DNA]</scope>
</reference>
<organism evidence="1 2">
    <name type="scientific">Vibrio phage 2 TSL-2019</name>
    <dbReference type="NCBI Taxonomy" id="2508172"/>
    <lineage>
        <taxon>Viruses</taxon>
        <taxon>Duplodnaviria</taxon>
        <taxon>Heunggongvirae</taxon>
        <taxon>Uroviricota</taxon>
        <taxon>Caudoviricetes</taxon>
        <taxon>Chimalliviridae</taxon>
        <taxon>Gorgonvirinae</taxon>
        <taxon>Aphroditevirus</taxon>
        <taxon>Aphroditevirus av2TSL2019</taxon>
    </lineage>
</organism>
<protein>
    <submittedName>
        <fullName evidence="1">Uncharacterized protein</fullName>
    </submittedName>
</protein>
<dbReference type="GeneID" id="55613479"/>
<name>A0A513PWD9_9CAUD</name>
<evidence type="ECO:0000313" key="1">
    <source>
        <dbReference type="EMBL" id="QAU04266.1"/>
    </source>
</evidence>
<evidence type="ECO:0000313" key="2">
    <source>
        <dbReference type="Proteomes" id="UP000320660"/>
    </source>
</evidence>
<accession>A0A513PWD9</accession>